<evidence type="ECO:0000313" key="2">
    <source>
        <dbReference type="Proteomes" id="UP000092460"/>
    </source>
</evidence>
<protein>
    <submittedName>
        <fullName evidence="1">Uncharacterized protein</fullName>
    </submittedName>
</protein>
<dbReference type="Proteomes" id="UP000092460">
    <property type="component" value="Unassembled WGS sequence"/>
</dbReference>
<name>A0A1B0AXX5_9MUSC</name>
<proteinExistence type="predicted"/>
<keyword evidence="2" id="KW-1185">Reference proteome</keyword>
<evidence type="ECO:0000313" key="1">
    <source>
        <dbReference type="EnsemblMetazoa" id="GPPI012435-PA"/>
    </source>
</evidence>
<dbReference type="AlphaFoldDB" id="A0A1B0AXX5"/>
<dbReference type="VEuPathDB" id="VectorBase:GPPI012435"/>
<dbReference type="EnsemblMetazoa" id="GPPI012435-RA">
    <property type="protein sequence ID" value="GPPI012435-PA"/>
    <property type="gene ID" value="GPPI012435"/>
</dbReference>
<dbReference type="EMBL" id="JXJN01005452">
    <property type="status" value="NOT_ANNOTATED_CDS"/>
    <property type="molecule type" value="Genomic_DNA"/>
</dbReference>
<reference evidence="2" key="1">
    <citation type="submission" date="2015-01" db="EMBL/GenBank/DDBJ databases">
        <authorList>
            <person name="Aksoy S."/>
            <person name="Warren W."/>
            <person name="Wilson R.K."/>
        </authorList>
    </citation>
    <scope>NUCLEOTIDE SEQUENCE [LARGE SCALE GENOMIC DNA]</scope>
    <source>
        <strain evidence="2">IAEA</strain>
    </source>
</reference>
<accession>A0A1B0AXX5</accession>
<sequence>MAKFKLGSKARHDPITENVMLNICQQFEDENDYDFQQNGAPYDYDSGMLRKSSKYFNLVSTFLTSKIRKESSMSKNI</sequence>
<reference evidence="1" key="2">
    <citation type="submission" date="2020-05" db="UniProtKB">
        <authorList>
            <consortium name="EnsemblMetazoa"/>
        </authorList>
    </citation>
    <scope>IDENTIFICATION</scope>
    <source>
        <strain evidence="1">IAEA</strain>
    </source>
</reference>
<organism evidence="1 2">
    <name type="scientific">Glossina palpalis gambiensis</name>
    <dbReference type="NCBI Taxonomy" id="67801"/>
    <lineage>
        <taxon>Eukaryota</taxon>
        <taxon>Metazoa</taxon>
        <taxon>Ecdysozoa</taxon>
        <taxon>Arthropoda</taxon>
        <taxon>Hexapoda</taxon>
        <taxon>Insecta</taxon>
        <taxon>Pterygota</taxon>
        <taxon>Neoptera</taxon>
        <taxon>Endopterygota</taxon>
        <taxon>Diptera</taxon>
        <taxon>Brachycera</taxon>
        <taxon>Muscomorpha</taxon>
        <taxon>Hippoboscoidea</taxon>
        <taxon>Glossinidae</taxon>
        <taxon>Glossina</taxon>
    </lineage>
</organism>